<organism evidence="2 3">
    <name type="scientific">Aphis craccivora</name>
    <name type="common">Cowpea aphid</name>
    <dbReference type="NCBI Taxonomy" id="307492"/>
    <lineage>
        <taxon>Eukaryota</taxon>
        <taxon>Metazoa</taxon>
        <taxon>Ecdysozoa</taxon>
        <taxon>Arthropoda</taxon>
        <taxon>Hexapoda</taxon>
        <taxon>Insecta</taxon>
        <taxon>Pterygota</taxon>
        <taxon>Neoptera</taxon>
        <taxon>Paraneoptera</taxon>
        <taxon>Hemiptera</taxon>
        <taxon>Sternorrhyncha</taxon>
        <taxon>Aphidomorpha</taxon>
        <taxon>Aphidoidea</taxon>
        <taxon>Aphididae</taxon>
        <taxon>Aphidini</taxon>
        <taxon>Aphis</taxon>
        <taxon>Aphis</taxon>
    </lineage>
</organism>
<sequence>MDTKTSTYHLTHHHHHLHQQTKKQTSATAVIVRSRPVQFAQTLARVFRIGRKEKISKKAANKVCGQDDQFIFKLFSTQSRFRCSRGAHVCPLTAWSNFLTPHMSFHIFSSLFYRPLKFDGQNARHSRRQPE</sequence>
<evidence type="ECO:0000313" key="2">
    <source>
        <dbReference type="EMBL" id="KAF0770582.1"/>
    </source>
</evidence>
<accession>A0A6G0ZI30</accession>
<keyword evidence="3" id="KW-1185">Reference proteome</keyword>
<proteinExistence type="predicted"/>
<dbReference type="Proteomes" id="UP000478052">
    <property type="component" value="Unassembled WGS sequence"/>
</dbReference>
<comment type="caution">
    <text evidence="2">The sequence shown here is derived from an EMBL/GenBank/DDBJ whole genome shotgun (WGS) entry which is preliminary data.</text>
</comment>
<dbReference type="AlphaFoldDB" id="A0A6G0ZI30"/>
<protein>
    <submittedName>
        <fullName evidence="2">3-phosphoinositide-dependent protein kinase 1 isoform X1</fullName>
    </submittedName>
</protein>
<keyword evidence="2" id="KW-0808">Transferase</keyword>
<name>A0A6G0ZI30_APHCR</name>
<dbReference type="OrthoDB" id="10529468at2759"/>
<reference evidence="2 3" key="1">
    <citation type="submission" date="2019-08" db="EMBL/GenBank/DDBJ databases">
        <title>Whole genome of Aphis craccivora.</title>
        <authorList>
            <person name="Voronova N.V."/>
            <person name="Shulinski R.S."/>
            <person name="Bandarenka Y.V."/>
            <person name="Zhorov D.G."/>
            <person name="Warner D."/>
        </authorList>
    </citation>
    <scope>NUCLEOTIDE SEQUENCE [LARGE SCALE GENOMIC DNA]</scope>
    <source>
        <strain evidence="2">180601</strain>
        <tissue evidence="2">Whole Body</tissue>
    </source>
</reference>
<evidence type="ECO:0000313" key="3">
    <source>
        <dbReference type="Proteomes" id="UP000478052"/>
    </source>
</evidence>
<keyword evidence="2" id="KW-0418">Kinase</keyword>
<dbReference type="EMBL" id="VUJU01000413">
    <property type="protein sequence ID" value="KAF0770582.1"/>
    <property type="molecule type" value="Genomic_DNA"/>
</dbReference>
<evidence type="ECO:0000256" key="1">
    <source>
        <dbReference type="SAM" id="MobiDB-lite"/>
    </source>
</evidence>
<feature type="compositionally biased region" description="Basic residues" evidence="1">
    <location>
        <begin position="10"/>
        <end position="21"/>
    </location>
</feature>
<feature type="region of interest" description="Disordered" evidence="1">
    <location>
        <begin position="1"/>
        <end position="23"/>
    </location>
</feature>
<gene>
    <name evidence="2" type="ORF">FWK35_00002430</name>
</gene>
<dbReference type="GO" id="GO:0016301">
    <property type="term" value="F:kinase activity"/>
    <property type="evidence" value="ECO:0007669"/>
    <property type="project" value="UniProtKB-KW"/>
</dbReference>